<protein>
    <submittedName>
        <fullName evidence="3">Uncharacterized protein</fullName>
    </submittedName>
</protein>
<keyword evidence="2" id="KW-1133">Transmembrane helix</keyword>
<accession>A0A229TIG5</accession>
<keyword evidence="4" id="KW-1185">Reference proteome</keyword>
<dbReference type="EMBL" id="NMUL01000004">
    <property type="protein sequence ID" value="OXM70903.1"/>
    <property type="molecule type" value="Genomic_DNA"/>
</dbReference>
<evidence type="ECO:0000313" key="4">
    <source>
        <dbReference type="Proteomes" id="UP000215199"/>
    </source>
</evidence>
<name>A0A229TIG5_9PSEU</name>
<feature type="transmembrane region" description="Helical" evidence="2">
    <location>
        <begin position="16"/>
        <end position="34"/>
    </location>
</feature>
<sequence length="84" mass="9038">MEVLDSETRTKHAEQLISVVLWPVAVILLSIAMTMAHTPLIGLMSGGGTWLGVAAWRRMRKLVAKKKASSPEESDEEASPPAGP</sequence>
<feature type="transmembrane region" description="Helical" evidence="2">
    <location>
        <begin position="40"/>
        <end position="57"/>
    </location>
</feature>
<evidence type="ECO:0000313" key="3">
    <source>
        <dbReference type="EMBL" id="OXM70903.1"/>
    </source>
</evidence>
<keyword evidence="2" id="KW-0472">Membrane</keyword>
<reference evidence="4" key="1">
    <citation type="submission" date="2017-07" db="EMBL/GenBank/DDBJ databases">
        <title>Comparative genome mining reveals phylogenetic distribution patterns of secondary metabolites in Amycolatopsis.</title>
        <authorList>
            <person name="Adamek M."/>
            <person name="Alanjary M."/>
            <person name="Sales-Ortells H."/>
            <person name="Goodfellow M."/>
            <person name="Bull A.T."/>
            <person name="Kalinowski J."/>
            <person name="Ziemert N."/>
        </authorList>
    </citation>
    <scope>NUCLEOTIDE SEQUENCE [LARGE SCALE GENOMIC DNA]</scope>
    <source>
        <strain evidence="4">H5</strain>
    </source>
</reference>
<organism evidence="3 4">
    <name type="scientific">Amycolatopsis vastitatis</name>
    <dbReference type="NCBI Taxonomy" id="1905142"/>
    <lineage>
        <taxon>Bacteria</taxon>
        <taxon>Bacillati</taxon>
        <taxon>Actinomycetota</taxon>
        <taxon>Actinomycetes</taxon>
        <taxon>Pseudonocardiales</taxon>
        <taxon>Pseudonocardiaceae</taxon>
        <taxon>Amycolatopsis</taxon>
    </lineage>
</organism>
<feature type="region of interest" description="Disordered" evidence="1">
    <location>
        <begin position="65"/>
        <end position="84"/>
    </location>
</feature>
<proteinExistence type="predicted"/>
<dbReference type="Proteomes" id="UP000215199">
    <property type="component" value="Unassembled WGS sequence"/>
</dbReference>
<comment type="caution">
    <text evidence="3">The sequence shown here is derived from an EMBL/GenBank/DDBJ whole genome shotgun (WGS) entry which is preliminary data.</text>
</comment>
<gene>
    <name evidence="3" type="ORF">CF165_03185</name>
</gene>
<evidence type="ECO:0000256" key="2">
    <source>
        <dbReference type="SAM" id="Phobius"/>
    </source>
</evidence>
<keyword evidence="2" id="KW-0812">Transmembrane</keyword>
<dbReference type="AlphaFoldDB" id="A0A229TIG5"/>
<evidence type="ECO:0000256" key="1">
    <source>
        <dbReference type="SAM" id="MobiDB-lite"/>
    </source>
</evidence>